<dbReference type="InterPro" id="IPR045036">
    <property type="entry name" value="Spartin-like"/>
</dbReference>
<evidence type="ECO:0000313" key="3">
    <source>
        <dbReference type="EMBL" id="CAJ0592816.1"/>
    </source>
</evidence>
<comment type="caution">
    <text evidence="3">The sequence shown here is derived from an EMBL/GenBank/DDBJ whole genome shotgun (WGS) entry which is preliminary data.</text>
</comment>
<dbReference type="EMBL" id="CATQJL010000112">
    <property type="protein sequence ID" value="CAJ0592816.1"/>
    <property type="molecule type" value="Genomic_DNA"/>
</dbReference>
<dbReference type="AlphaFoldDB" id="A0AA36DU29"/>
<dbReference type="SMART" id="SM00745">
    <property type="entry name" value="MIT"/>
    <property type="match status" value="1"/>
</dbReference>
<reference evidence="3" key="1">
    <citation type="submission" date="2023-07" db="EMBL/GenBank/DDBJ databases">
        <authorList>
            <consortium name="CYATHOMIX"/>
        </authorList>
    </citation>
    <scope>NUCLEOTIDE SEQUENCE</scope>
    <source>
        <strain evidence="3">N/A</strain>
    </source>
</reference>
<dbReference type="Gene3D" id="1.20.58.80">
    <property type="entry name" value="Phosphotransferase system, lactose/cellobiose-type IIA subunit"/>
    <property type="match status" value="1"/>
</dbReference>
<keyword evidence="1" id="KW-0732">Signal</keyword>
<feature type="signal peptide" evidence="1">
    <location>
        <begin position="1"/>
        <end position="22"/>
    </location>
</feature>
<evidence type="ECO:0000259" key="2">
    <source>
        <dbReference type="SMART" id="SM00745"/>
    </source>
</evidence>
<dbReference type="GO" id="GO:0005886">
    <property type="term" value="C:plasma membrane"/>
    <property type="evidence" value="ECO:0007669"/>
    <property type="project" value="TreeGrafter"/>
</dbReference>
<feature type="chain" id="PRO_5041266596" description="MIT domain-containing protein" evidence="1">
    <location>
        <begin position="23"/>
        <end position="485"/>
    </location>
</feature>
<name>A0AA36DU29_CYLNA</name>
<dbReference type="InterPro" id="IPR009686">
    <property type="entry name" value="Senescence/spartin_C"/>
</dbReference>
<organism evidence="3 4">
    <name type="scientific">Cylicocyclus nassatus</name>
    <name type="common">Nematode worm</name>
    <dbReference type="NCBI Taxonomy" id="53992"/>
    <lineage>
        <taxon>Eukaryota</taxon>
        <taxon>Metazoa</taxon>
        <taxon>Ecdysozoa</taxon>
        <taxon>Nematoda</taxon>
        <taxon>Chromadorea</taxon>
        <taxon>Rhabditida</taxon>
        <taxon>Rhabditina</taxon>
        <taxon>Rhabditomorpha</taxon>
        <taxon>Strongyloidea</taxon>
        <taxon>Strongylidae</taxon>
        <taxon>Cylicocyclus</taxon>
    </lineage>
</organism>
<gene>
    <name evidence="3" type="ORF">CYNAS_LOCUS4799</name>
</gene>
<dbReference type="GO" id="GO:0030514">
    <property type="term" value="P:negative regulation of BMP signaling pathway"/>
    <property type="evidence" value="ECO:0007669"/>
    <property type="project" value="TreeGrafter"/>
</dbReference>
<evidence type="ECO:0000313" key="4">
    <source>
        <dbReference type="Proteomes" id="UP001176961"/>
    </source>
</evidence>
<dbReference type="Proteomes" id="UP001176961">
    <property type="component" value="Unassembled WGS sequence"/>
</dbReference>
<dbReference type="PANTHER" id="PTHR21068:SF43">
    <property type="entry name" value="SPARTIN"/>
    <property type="match status" value="1"/>
</dbReference>
<dbReference type="InterPro" id="IPR007330">
    <property type="entry name" value="MIT_dom"/>
</dbReference>
<dbReference type="Pfam" id="PF06911">
    <property type="entry name" value="Senescence"/>
    <property type="match status" value="1"/>
</dbReference>
<proteinExistence type="predicted"/>
<keyword evidence="4" id="KW-1185">Reference proteome</keyword>
<evidence type="ECO:0000256" key="1">
    <source>
        <dbReference type="SAM" id="SignalP"/>
    </source>
</evidence>
<dbReference type="PANTHER" id="PTHR21068">
    <property type="entry name" value="SPARTIN"/>
    <property type="match status" value="1"/>
</dbReference>
<accession>A0AA36DU29</accession>
<dbReference type="GO" id="GO:0051301">
    <property type="term" value="P:cell division"/>
    <property type="evidence" value="ECO:0007669"/>
    <property type="project" value="TreeGrafter"/>
</dbReference>
<feature type="domain" description="MIT" evidence="2">
    <location>
        <begin position="20"/>
        <end position="88"/>
    </location>
</feature>
<sequence>MVIWSKLMPFTLFLRDTATADALFSEAYASIDQGLCYEEDGDKENAVSLYHRGLNLITEGEKAKNAKKSELYKNMMEAKPSVTHRVQVLEKEIAEAGPSKEKEMLRQKEYDEVKVELREHLEKVGDAEADVIFSIPDGVQLFTIDGEKTTTPTHPTSLQILRFTKNKSKSGEIDIPRADQPSALIQVGPWVYPLVTGQTPILRNDFGAYVVSNPTPDNPGLAVAIVLPSDGGEKLDEEFRQVLNSFAVLREQNVKKDFSEAEKSRISKKIAQLLITGGEKIAWGVETTAVKVTSYIDERGERMRAGMEPSEKPVYINPALKGSLLYMHKGSKVVAKCTKYLLDKVGDMGISIGRTVATGIEKTLGGQGNGEGVVSGTISILGGGITGISTVWMALENNSRVLCRNIADQTVQTVKLKYGDDASQVTEHALHTAGHGSLAAAQLWDLGPRSVAGRMARRAGVQMVKDLHEYRLGEDLVVKTNSRYL</sequence>
<protein>
    <recommendedName>
        <fullName evidence="2">MIT domain-containing protein</fullName>
    </recommendedName>
</protein>